<proteinExistence type="predicted"/>
<dbReference type="Proteomes" id="UP000516046">
    <property type="component" value="Chromosome"/>
</dbReference>
<name>A0A7G9WE34_9FIRM</name>
<evidence type="ECO:0000313" key="2">
    <source>
        <dbReference type="Proteomes" id="UP000516046"/>
    </source>
</evidence>
<reference evidence="1 2" key="1">
    <citation type="submission" date="2020-08" db="EMBL/GenBank/DDBJ databases">
        <authorList>
            <person name="Ren C."/>
            <person name="Gu Y."/>
            <person name="Xu Y."/>
        </authorList>
    </citation>
    <scope>NUCLEOTIDE SEQUENCE [LARGE SCALE GENOMIC DNA]</scope>
    <source>
        <strain evidence="1 2">LBM18003</strain>
    </source>
</reference>
<dbReference type="KEGG" id="caml:H6X83_08190"/>
<protein>
    <submittedName>
        <fullName evidence="1">Uncharacterized protein</fullName>
    </submittedName>
</protein>
<gene>
    <name evidence="1" type="ORF">H6X83_08190</name>
</gene>
<keyword evidence="2" id="KW-1185">Reference proteome</keyword>
<evidence type="ECO:0000313" key="1">
    <source>
        <dbReference type="EMBL" id="QNO16946.1"/>
    </source>
</evidence>
<dbReference type="EMBL" id="CP060696">
    <property type="protein sequence ID" value="QNO16946.1"/>
    <property type="molecule type" value="Genomic_DNA"/>
</dbReference>
<sequence length="100" mass="11373">MSEKKDEAQFPMYKGKPLVRSGDVLYYGSMKDKYVCRLEIKSKKKVNDMEVADKVAIQLMLTDPAVRARKQIVKTSEKPGLYLAMDIADAWLTRALSEAE</sequence>
<dbReference type="RefSeq" id="WP_212506013.1">
    <property type="nucleotide sequence ID" value="NZ_CP060696.1"/>
</dbReference>
<organism evidence="1 2">
    <name type="scientific">Caproicibacterium amylolyticum</name>
    <dbReference type="NCBI Taxonomy" id="2766537"/>
    <lineage>
        <taxon>Bacteria</taxon>
        <taxon>Bacillati</taxon>
        <taxon>Bacillota</taxon>
        <taxon>Clostridia</taxon>
        <taxon>Eubacteriales</taxon>
        <taxon>Oscillospiraceae</taxon>
        <taxon>Caproicibacterium</taxon>
    </lineage>
</organism>
<dbReference type="AlphaFoldDB" id="A0A7G9WE34"/>
<accession>A0A7G9WE34</accession>